<comment type="caution">
    <text evidence="2">The sequence shown here is derived from an EMBL/GenBank/DDBJ whole genome shotgun (WGS) entry which is preliminary data.</text>
</comment>
<evidence type="ECO:0000256" key="1">
    <source>
        <dbReference type="SAM" id="SignalP"/>
    </source>
</evidence>
<evidence type="ECO:0008006" key="4">
    <source>
        <dbReference type="Google" id="ProtNLM"/>
    </source>
</evidence>
<keyword evidence="1" id="KW-0732">Signal</keyword>
<reference evidence="2 3" key="1">
    <citation type="submission" date="2024-05" db="EMBL/GenBank/DDBJ databases">
        <title>A draft genome resource for the thread blight pathogen Marasmius tenuissimus strain MS-2.</title>
        <authorList>
            <person name="Yulfo-Soto G.E."/>
            <person name="Baruah I.K."/>
            <person name="Amoako-Attah I."/>
            <person name="Bukari Y."/>
            <person name="Meinhardt L.W."/>
            <person name="Bailey B.A."/>
            <person name="Cohen S.P."/>
        </authorList>
    </citation>
    <scope>NUCLEOTIDE SEQUENCE [LARGE SCALE GENOMIC DNA]</scope>
    <source>
        <strain evidence="2 3">MS-2</strain>
    </source>
</reference>
<dbReference type="EMBL" id="JBBXMP010000144">
    <property type="protein sequence ID" value="KAL0061214.1"/>
    <property type="molecule type" value="Genomic_DNA"/>
</dbReference>
<protein>
    <recommendedName>
        <fullName evidence="4">Fruit-body specific protein a</fullName>
    </recommendedName>
</protein>
<feature type="chain" id="PRO_5046577131" description="Fruit-body specific protein a" evidence="1">
    <location>
        <begin position="20"/>
        <end position="204"/>
    </location>
</feature>
<proteinExistence type="predicted"/>
<feature type="signal peptide" evidence="1">
    <location>
        <begin position="1"/>
        <end position="19"/>
    </location>
</feature>
<evidence type="ECO:0000313" key="2">
    <source>
        <dbReference type="EMBL" id="KAL0061214.1"/>
    </source>
</evidence>
<keyword evidence="3" id="KW-1185">Reference proteome</keyword>
<dbReference type="Proteomes" id="UP001437256">
    <property type="component" value="Unassembled WGS sequence"/>
</dbReference>
<evidence type="ECO:0000313" key="3">
    <source>
        <dbReference type="Proteomes" id="UP001437256"/>
    </source>
</evidence>
<organism evidence="2 3">
    <name type="scientific">Marasmius tenuissimus</name>
    <dbReference type="NCBI Taxonomy" id="585030"/>
    <lineage>
        <taxon>Eukaryota</taxon>
        <taxon>Fungi</taxon>
        <taxon>Dikarya</taxon>
        <taxon>Basidiomycota</taxon>
        <taxon>Agaricomycotina</taxon>
        <taxon>Agaricomycetes</taxon>
        <taxon>Agaricomycetidae</taxon>
        <taxon>Agaricales</taxon>
        <taxon>Marasmiineae</taxon>
        <taxon>Marasmiaceae</taxon>
        <taxon>Marasmius</taxon>
    </lineage>
</organism>
<accession>A0ABR2ZJR9</accession>
<sequence>MRFASLFLVAVTAVATVSATLIPIKLHKGNHWGAPIPPWEKGCKPGWYFGDNYGGVDHGIPWLKDKILCKLFSLLSWGYFRCPGPYHPPPHPPSPPHGGGDDGYYHKVFDGLDGAVQAYDYLTFGLVDTIEDCKAMCEGVDGCNFINTYYDVNGKDGSYLLTCALFEKCHTEADATNKGGQSQPDGSINYIKDSAGFCKGDKGY</sequence>
<name>A0ABR2ZJR9_9AGAR</name>
<gene>
    <name evidence="2" type="ORF">AAF712_011973</name>
</gene>